<dbReference type="Gene3D" id="3.50.50.60">
    <property type="entry name" value="FAD/NAD(P)-binding domain"/>
    <property type="match status" value="2"/>
</dbReference>
<keyword evidence="4" id="KW-0520">NAD</keyword>
<reference evidence="7 8" key="1">
    <citation type="submission" date="2016-10" db="EMBL/GenBank/DDBJ databases">
        <title>Draft Genome sequence of Roseomonas sp. strain M3.</title>
        <authorList>
            <person name="Subhash Y."/>
            <person name="Lee S."/>
        </authorList>
    </citation>
    <scope>NUCLEOTIDE SEQUENCE [LARGE SCALE GENOMIC DNA]</scope>
    <source>
        <strain evidence="7 8">M3</strain>
    </source>
</reference>
<evidence type="ECO:0000313" key="8">
    <source>
        <dbReference type="Proteomes" id="UP000188879"/>
    </source>
</evidence>
<evidence type="ECO:0008006" key="9">
    <source>
        <dbReference type="Google" id="ProtNLM"/>
    </source>
</evidence>
<dbReference type="PRINTS" id="PR00368">
    <property type="entry name" value="FADPNR"/>
</dbReference>
<evidence type="ECO:0000259" key="5">
    <source>
        <dbReference type="Pfam" id="PF02852"/>
    </source>
</evidence>
<feature type="domain" description="Pyridine nucleotide-disulphide oxidoreductase dimerisation" evidence="5">
    <location>
        <begin position="341"/>
        <end position="447"/>
    </location>
</feature>
<evidence type="ECO:0000256" key="3">
    <source>
        <dbReference type="ARBA" id="ARBA00022827"/>
    </source>
</evidence>
<dbReference type="InterPro" id="IPR001100">
    <property type="entry name" value="Pyr_nuc-diS_OxRdtase"/>
</dbReference>
<dbReference type="PIRSF" id="PIRSF000350">
    <property type="entry name" value="Mercury_reductase_MerA"/>
    <property type="match status" value="1"/>
</dbReference>
<evidence type="ECO:0000259" key="6">
    <source>
        <dbReference type="Pfam" id="PF07992"/>
    </source>
</evidence>
<dbReference type="Gene3D" id="3.30.390.30">
    <property type="match status" value="1"/>
</dbReference>
<accession>A0A1V2H810</accession>
<evidence type="ECO:0000256" key="1">
    <source>
        <dbReference type="ARBA" id="ARBA00007532"/>
    </source>
</evidence>
<keyword evidence="8" id="KW-1185">Reference proteome</keyword>
<gene>
    <name evidence="7" type="ORF">BKE38_02105</name>
</gene>
<dbReference type="InterPro" id="IPR036188">
    <property type="entry name" value="FAD/NAD-bd_sf"/>
</dbReference>
<name>A0A1V2H810_9PROT</name>
<keyword evidence="4" id="KW-0547">Nucleotide-binding</keyword>
<dbReference type="PANTHER" id="PTHR43014">
    <property type="entry name" value="MERCURIC REDUCTASE"/>
    <property type="match status" value="1"/>
</dbReference>
<comment type="similarity">
    <text evidence="1">Belongs to the class-I pyridine nucleotide-disulfide oxidoreductase family.</text>
</comment>
<dbReference type="RefSeq" id="WP_076955727.1">
    <property type="nucleotide sequence ID" value="NZ_MLCO01000013.1"/>
</dbReference>
<evidence type="ECO:0000256" key="2">
    <source>
        <dbReference type="ARBA" id="ARBA00022630"/>
    </source>
</evidence>
<dbReference type="PANTHER" id="PTHR43014:SF2">
    <property type="entry name" value="MERCURIC REDUCTASE"/>
    <property type="match status" value="1"/>
</dbReference>
<dbReference type="SUPFAM" id="SSF55424">
    <property type="entry name" value="FAD/NAD-linked reductases, dimerisation (C-terminal) domain"/>
    <property type="match status" value="1"/>
</dbReference>
<comment type="cofactor">
    <cofactor evidence="4">
        <name>FAD</name>
        <dbReference type="ChEBI" id="CHEBI:57692"/>
    </cofactor>
    <text evidence="4">Binds 1 FAD per subunit.</text>
</comment>
<dbReference type="InterPro" id="IPR016156">
    <property type="entry name" value="FAD/NAD-linked_Rdtase_dimer_sf"/>
</dbReference>
<dbReference type="EMBL" id="MLCO01000013">
    <property type="protein sequence ID" value="ONG58748.1"/>
    <property type="molecule type" value="Genomic_DNA"/>
</dbReference>
<dbReference type="Pfam" id="PF07992">
    <property type="entry name" value="Pyr_redox_2"/>
    <property type="match status" value="1"/>
</dbReference>
<sequence>MPDHDLAIIGAGAAGLSVAAQAAALGLKVALFEREASADSSPQGGTVAVAALLAAAHRAADLRNATRFGLSIGPVAVDWAAVQAHLRRAVAEAAPPASAAALQRHGVTLIQASAHFTGPDRLEAAGRVHSFRRAVIAAGTAPVLPDLPGMVGLPWLTEDSLLGLQAPPAHLLVLGGTARGVELAQAFARLGCRVTLVVPSPNLLETEEPELRQPLREALRADGIEILENSPVAALEPAEAGLAAVLEGGARIAGSHLLFALGQAPRLAPLDLAAGGIRATSRGVATGADLRSLTNRRIWAAGDIADPEGLRPGQAAGAHAAVIAHSMLFRLPVRLDGRASPRAIATAPALAQIGLTEAEARAAGHDPRILRQPFAGNDQAIAEGATEGLVRLVVDGRGTLLGAGILGQGAPELAGLLSLMIGRRLPLDALANLSLPAPSRAEAAVHAAQSSAGSIYPATPFGGKLAPPWARTLAGWLRLLP</sequence>
<dbReference type="AlphaFoldDB" id="A0A1V2H810"/>
<feature type="domain" description="FAD/NAD(P)-binding" evidence="6">
    <location>
        <begin position="5"/>
        <end position="319"/>
    </location>
</feature>
<feature type="binding site" evidence="4">
    <location>
        <begin position="175"/>
        <end position="182"/>
    </location>
    <ligand>
        <name>NAD(+)</name>
        <dbReference type="ChEBI" id="CHEBI:57540"/>
    </ligand>
</feature>
<proteinExistence type="inferred from homology"/>
<dbReference type="InterPro" id="IPR004099">
    <property type="entry name" value="Pyr_nucl-diS_OxRdtase_dimer"/>
</dbReference>
<dbReference type="GO" id="GO:0003955">
    <property type="term" value="F:NAD(P)H dehydrogenase (quinone) activity"/>
    <property type="evidence" value="ECO:0007669"/>
    <property type="project" value="TreeGrafter"/>
</dbReference>
<keyword evidence="3 4" id="KW-0274">FAD</keyword>
<dbReference type="Proteomes" id="UP000188879">
    <property type="component" value="Unassembled WGS sequence"/>
</dbReference>
<keyword evidence="2" id="KW-0285">Flavoprotein</keyword>
<feature type="binding site" evidence="4">
    <location>
        <position position="262"/>
    </location>
    <ligand>
        <name>NAD(+)</name>
        <dbReference type="ChEBI" id="CHEBI:57540"/>
    </ligand>
</feature>
<protein>
    <recommendedName>
        <fullName evidence="9">Dihydrolipoamide dehydrogenase</fullName>
    </recommendedName>
</protein>
<dbReference type="Pfam" id="PF02852">
    <property type="entry name" value="Pyr_redox_dim"/>
    <property type="match status" value="1"/>
</dbReference>
<dbReference type="GO" id="GO:0050660">
    <property type="term" value="F:flavin adenine dinucleotide binding"/>
    <property type="evidence" value="ECO:0007669"/>
    <property type="project" value="TreeGrafter"/>
</dbReference>
<dbReference type="InterPro" id="IPR023753">
    <property type="entry name" value="FAD/NAD-binding_dom"/>
</dbReference>
<organism evidence="7 8">
    <name type="scientific">Teichococcus deserti</name>
    <dbReference type="NCBI Taxonomy" id="1817963"/>
    <lineage>
        <taxon>Bacteria</taxon>
        <taxon>Pseudomonadati</taxon>
        <taxon>Pseudomonadota</taxon>
        <taxon>Alphaproteobacteria</taxon>
        <taxon>Acetobacterales</taxon>
        <taxon>Roseomonadaceae</taxon>
        <taxon>Roseomonas</taxon>
    </lineage>
</organism>
<evidence type="ECO:0000256" key="4">
    <source>
        <dbReference type="PIRSR" id="PIRSR000350-3"/>
    </source>
</evidence>
<dbReference type="PRINTS" id="PR00411">
    <property type="entry name" value="PNDRDTASEI"/>
</dbReference>
<evidence type="ECO:0000313" key="7">
    <source>
        <dbReference type="EMBL" id="ONG58748.1"/>
    </source>
</evidence>
<dbReference type="SUPFAM" id="SSF51905">
    <property type="entry name" value="FAD/NAD(P)-binding domain"/>
    <property type="match status" value="1"/>
</dbReference>
<comment type="caution">
    <text evidence="7">The sequence shown here is derived from an EMBL/GenBank/DDBJ whole genome shotgun (WGS) entry which is preliminary data.</text>
</comment>
<feature type="binding site" evidence="4">
    <location>
        <position position="303"/>
    </location>
    <ligand>
        <name>FAD</name>
        <dbReference type="ChEBI" id="CHEBI:57692"/>
    </ligand>
</feature>